<evidence type="ECO:0000313" key="1">
    <source>
        <dbReference type="EMBL" id="KKN96698.1"/>
    </source>
</evidence>
<name>A0A0F9XWD5_9ZZZZ</name>
<reference evidence="1" key="1">
    <citation type="journal article" date="2015" name="Nature">
        <title>Complex archaea that bridge the gap between prokaryotes and eukaryotes.</title>
        <authorList>
            <person name="Spang A."/>
            <person name="Saw J.H."/>
            <person name="Jorgensen S.L."/>
            <person name="Zaremba-Niedzwiedzka K."/>
            <person name="Martijn J."/>
            <person name="Lind A.E."/>
            <person name="van Eijk R."/>
            <person name="Schleper C."/>
            <person name="Guy L."/>
            <person name="Ettema T.J."/>
        </authorList>
    </citation>
    <scope>NUCLEOTIDE SEQUENCE</scope>
</reference>
<proteinExistence type="predicted"/>
<sequence length="145" mass="16615">MPFPKPSNVFQILDAAPYDLMTMDHPWAQNLADRIGEEATEKVLQYMRDEGVAFEVPVSFRQILLSRVPEMVLKFLDRDGNDLIETSPDSPDWEPVRTGRWMLYIDGEPQMTLRSLEIPKLSYEHNNLLTVALTYNALVCGGKED</sequence>
<accession>A0A0F9XWD5</accession>
<comment type="caution">
    <text evidence="1">The sequence shown here is derived from an EMBL/GenBank/DDBJ whole genome shotgun (WGS) entry which is preliminary data.</text>
</comment>
<organism evidence="1">
    <name type="scientific">marine sediment metagenome</name>
    <dbReference type="NCBI Taxonomy" id="412755"/>
    <lineage>
        <taxon>unclassified sequences</taxon>
        <taxon>metagenomes</taxon>
        <taxon>ecological metagenomes</taxon>
    </lineage>
</organism>
<dbReference type="AlphaFoldDB" id="A0A0F9XWD5"/>
<protein>
    <submittedName>
        <fullName evidence="1">Uncharacterized protein</fullName>
    </submittedName>
</protein>
<dbReference type="EMBL" id="LAZR01000062">
    <property type="protein sequence ID" value="KKN96698.1"/>
    <property type="molecule type" value="Genomic_DNA"/>
</dbReference>
<gene>
    <name evidence="1" type="ORF">LCGC14_0163420</name>
</gene>